<evidence type="ECO:0000313" key="4">
    <source>
        <dbReference type="Proteomes" id="UP000255066"/>
    </source>
</evidence>
<proteinExistence type="predicted"/>
<dbReference type="Proteomes" id="UP000255066">
    <property type="component" value="Unassembled WGS sequence"/>
</dbReference>
<gene>
    <name evidence="1" type="ORF">Lbir_0617</name>
    <name evidence="2" type="ORF">NCTC12437_01580</name>
</gene>
<organism evidence="2 4">
    <name type="scientific">Legionella birminghamensis</name>
    <dbReference type="NCBI Taxonomy" id="28083"/>
    <lineage>
        <taxon>Bacteria</taxon>
        <taxon>Pseudomonadati</taxon>
        <taxon>Pseudomonadota</taxon>
        <taxon>Gammaproteobacteria</taxon>
        <taxon>Legionellales</taxon>
        <taxon>Legionellaceae</taxon>
        <taxon>Legionella</taxon>
    </lineage>
</organism>
<keyword evidence="3" id="KW-1185">Reference proteome</keyword>
<accession>A0A378IAC7</accession>
<dbReference type="RefSeq" id="WP_058522724.1">
    <property type="nucleotide sequence ID" value="NZ_CAAAHV010000022.1"/>
</dbReference>
<reference evidence="2 4" key="2">
    <citation type="submission" date="2018-06" db="EMBL/GenBank/DDBJ databases">
        <authorList>
            <consortium name="Pathogen Informatics"/>
            <person name="Doyle S."/>
        </authorList>
    </citation>
    <scope>NUCLEOTIDE SEQUENCE [LARGE SCALE GENOMIC DNA]</scope>
    <source>
        <strain evidence="2 4">NCTC12437</strain>
    </source>
</reference>
<evidence type="ECO:0000313" key="2">
    <source>
        <dbReference type="EMBL" id="STX31806.1"/>
    </source>
</evidence>
<evidence type="ECO:0000313" key="1">
    <source>
        <dbReference type="EMBL" id="KTC75243.1"/>
    </source>
</evidence>
<dbReference type="EMBL" id="LNXT01000006">
    <property type="protein sequence ID" value="KTC75243.1"/>
    <property type="molecule type" value="Genomic_DNA"/>
</dbReference>
<evidence type="ECO:0000313" key="3">
    <source>
        <dbReference type="Proteomes" id="UP000054735"/>
    </source>
</evidence>
<reference evidence="1 3" key="1">
    <citation type="submission" date="2015-11" db="EMBL/GenBank/DDBJ databases">
        <title>Genomic analysis of 38 Legionella species identifies large and diverse effector repertoires.</title>
        <authorList>
            <person name="Burstein D."/>
            <person name="Amaro F."/>
            <person name="Zusman T."/>
            <person name="Lifshitz Z."/>
            <person name="Cohen O."/>
            <person name="Gilbert J.A."/>
            <person name="Pupko T."/>
            <person name="Shuman H.A."/>
            <person name="Segal G."/>
        </authorList>
    </citation>
    <scope>NUCLEOTIDE SEQUENCE [LARGE SCALE GENOMIC DNA]</scope>
    <source>
        <strain evidence="1 3">CDC#1407-AL-14</strain>
    </source>
</reference>
<dbReference type="AlphaFoldDB" id="A0A378IAC7"/>
<dbReference type="Proteomes" id="UP000054735">
    <property type="component" value="Unassembled WGS sequence"/>
</dbReference>
<dbReference type="EMBL" id="UGNW01000001">
    <property type="protein sequence ID" value="STX31806.1"/>
    <property type="molecule type" value="Genomic_DNA"/>
</dbReference>
<dbReference type="OrthoDB" id="678471at2"/>
<sequence>MDSNENILSHINKLQKSFQEQVDHLRKDIKEIDEPQCKALFETSAEVISGLIKAFEHYKNKSEEAWKH</sequence>
<protein>
    <submittedName>
        <fullName evidence="2">Uncharacterized protein</fullName>
    </submittedName>
</protein>
<name>A0A378IAC7_9GAMM</name>